<name>A0A3A8A8J0_9HYPH</name>
<dbReference type="EMBL" id="QFWV02000006">
    <property type="protein sequence ID" value="RKF06627.1"/>
    <property type="molecule type" value="Genomic_DNA"/>
</dbReference>
<evidence type="ECO:0000256" key="1">
    <source>
        <dbReference type="SAM" id="Phobius"/>
    </source>
</evidence>
<gene>
    <name evidence="2" type="ORF">DEM25_010225</name>
</gene>
<keyword evidence="1" id="KW-1133">Transmembrane helix</keyword>
<evidence type="ECO:0000313" key="3">
    <source>
        <dbReference type="Proteomes" id="UP000246132"/>
    </source>
</evidence>
<feature type="transmembrane region" description="Helical" evidence="1">
    <location>
        <begin position="18"/>
        <end position="36"/>
    </location>
</feature>
<feature type="transmembrane region" description="Helical" evidence="1">
    <location>
        <begin position="48"/>
        <end position="73"/>
    </location>
</feature>
<dbReference type="Proteomes" id="UP000246132">
    <property type="component" value="Unassembled WGS sequence"/>
</dbReference>
<protein>
    <submittedName>
        <fullName evidence="2">DUF1499 domain-containing protein</fullName>
    </submittedName>
</protein>
<evidence type="ECO:0000313" key="2">
    <source>
        <dbReference type="EMBL" id="RKF06627.1"/>
    </source>
</evidence>
<proteinExistence type="predicted"/>
<dbReference type="RefSeq" id="WP_109767361.1">
    <property type="nucleotide sequence ID" value="NZ_CP159474.1"/>
</dbReference>
<feature type="transmembrane region" description="Helical" evidence="1">
    <location>
        <begin position="85"/>
        <end position="106"/>
    </location>
</feature>
<dbReference type="AlphaFoldDB" id="A0A3A8A8J0"/>
<keyword evidence="1" id="KW-0812">Transmembrane</keyword>
<accession>A0A3A8A8J0</accession>
<sequence length="256" mass="27940">MLLTATLPSRRPSRSARWALNLAVFLPVLAGLSILAHRGTLIDTPTLLVLVALCGLLCLLGLLLFAFGLRSLWVHGTRGGRRLSWALFLLMPFVVLYAIAALAWALRPALSDVSTDLIDPPVFASERRAHGTGAPAVVAGRLHDGYPELLGTRFKAPLDATDGVVTEVAETLGWQRVRGRGRIGADDELFVEYAYKTPVLNMPVQIVVRTTDEGETTFVDVRARMPHLRHDLGISAGIVRRFLADVDYEMIGIAEP</sequence>
<keyword evidence="3" id="KW-1185">Reference proteome</keyword>
<comment type="caution">
    <text evidence="2">The sequence shown here is derived from an EMBL/GenBank/DDBJ whole genome shotgun (WGS) entry which is preliminary data.</text>
</comment>
<dbReference type="OrthoDB" id="1523552at2"/>
<organism evidence="2 3">
    <name type="scientific">Oceaniradius stylonematis</name>
    <dbReference type="NCBI Taxonomy" id="2184161"/>
    <lineage>
        <taxon>Bacteria</taxon>
        <taxon>Pseudomonadati</taxon>
        <taxon>Pseudomonadota</taxon>
        <taxon>Alphaproteobacteria</taxon>
        <taxon>Hyphomicrobiales</taxon>
        <taxon>Ahrensiaceae</taxon>
        <taxon>Oceaniradius</taxon>
    </lineage>
</organism>
<reference evidence="2 3" key="1">
    <citation type="journal article" date="2018" name="Int. J. Syst. Bacteriol.">
        <title>Oceaniradius stylonemae gen. nov., sp. nov., isolated from a red alga, Stylonema cornu-cervi.</title>
        <authorList>
            <person name="Jeong S."/>
        </authorList>
    </citation>
    <scope>NUCLEOTIDE SEQUENCE [LARGE SCALE GENOMIC DNA]</scope>
    <source>
        <strain evidence="2 3">StC1</strain>
    </source>
</reference>
<keyword evidence="1" id="KW-0472">Membrane</keyword>